<reference evidence="2 3" key="1">
    <citation type="submission" date="2017-10" db="EMBL/GenBank/DDBJ databases">
        <authorList>
            <consortium name="Urmite Genomes"/>
        </authorList>
    </citation>
    <scope>NUCLEOTIDE SEQUENCE [LARGE SCALE GENOMIC DNA]</scope>
    <source>
        <strain evidence="2 3">FB-527</strain>
    </source>
</reference>
<dbReference type="EMBL" id="OCTY01000002">
    <property type="protein sequence ID" value="SOJ56223.1"/>
    <property type="molecule type" value="Genomic_DNA"/>
</dbReference>
<dbReference type="InterPro" id="IPR000084">
    <property type="entry name" value="PE-PGRS_N"/>
</dbReference>
<dbReference type="InterPro" id="IPR038332">
    <property type="entry name" value="PPE_sf"/>
</dbReference>
<proteinExistence type="predicted"/>
<dbReference type="Pfam" id="PF00934">
    <property type="entry name" value="PE"/>
    <property type="match status" value="1"/>
</dbReference>
<keyword evidence="3" id="KW-1185">Reference proteome</keyword>
<dbReference type="SUPFAM" id="SSF140459">
    <property type="entry name" value="PE/PPE dimer-like"/>
    <property type="match status" value="1"/>
</dbReference>
<sequence>MMSSYVIAAPAALAAASTDIAGISEAIRAANAAAAPWTTGIAAAAGDEVSEAIATLFGTFGREYQALSAETVSVSDQFAQAFQRGADAYARMDLINASPLRPLLNNPLVNTAMGLVNMPTQLLMDRPLYGDGADGAPGTGQNGGGGLALLHI</sequence>
<dbReference type="AlphaFoldDB" id="A0A7Z7IMA4"/>
<dbReference type="Gene3D" id="1.10.287.850">
    <property type="entry name" value="HP0062-like domain"/>
    <property type="match status" value="1"/>
</dbReference>
<protein>
    <submittedName>
        <fullName evidence="2">PE-PGRS family protein PE_PGRS16</fullName>
    </submittedName>
</protein>
<evidence type="ECO:0000313" key="2">
    <source>
        <dbReference type="EMBL" id="SOJ56223.1"/>
    </source>
</evidence>
<feature type="domain" description="PE" evidence="1">
    <location>
        <begin position="6"/>
        <end position="94"/>
    </location>
</feature>
<gene>
    <name evidence="2" type="ORF">MSIMFB_03696</name>
</gene>
<evidence type="ECO:0000313" key="3">
    <source>
        <dbReference type="Proteomes" id="UP000554965"/>
    </source>
</evidence>
<comment type="caution">
    <text evidence="2">The sequence shown here is derived from an EMBL/GenBank/DDBJ whole genome shotgun (WGS) entry which is preliminary data.</text>
</comment>
<accession>A0A7Z7IMA4</accession>
<name>A0A7Z7IMA4_9MYCO</name>
<evidence type="ECO:0000259" key="1">
    <source>
        <dbReference type="Pfam" id="PF00934"/>
    </source>
</evidence>
<dbReference type="Proteomes" id="UP000554965">
    <property type="component" value="Unassembled WGS sequence"/>
</dbReference>
<organism evidence="2 3">
    <name type="scientific">Mycobacterium simulans</name>
    <dbReference type="NCBI Taxonomy" id="627089"/>
    <lineage>
        <taxon>Bacteria</taxon>
        <taxon>Bacillati</taxon>
        <taxon>Actinomycetota</taxon>
        <taxon>Actinomycetes</taxon>
        <taxon>Mycobacteriales</taxon>
        <taxon>Mycobacteriaceae</taxon>
        <taxon>Mycobacterium</taxon>
    </lineage>
</organism>